<protein>
    <recommendedName>
        <fullName evidence="3">LysM domain-containing protein</fullName>
    </recommendedName>
</protein>
<evidence type="ECO:0008006" key="3">
    <source>
        <dbReference type="Google" id="ProtNLM"/>
    </source>
</evidence>
<reference evidence="1 2" key="1">
    <citation type="submission" date="2024-09" db="EMBL/GenBank/DDBJ databases">
        <authorList>
            <person name="Sun Q."/>
            <person name="Mori K."/>
        </authorList>
    </citation>
    <scope>NUCLEOTIDE SEQUENCE [LARGE SCALE GENOMIC DNA]</scope>
    <source>
        <strain evidence="1 2">NCAIM B.02415</strain>
    </source>
</reference>
<proteinExistence type="predicted"/>
<accession>A0ABV6L4X7</accession>
<evidence type="ECO:0000313" key="2">
    <source>
        <dbReference type="Proteomes" id="UP001589828"/>
    </source>
</evidence>
<evidence type="ECO:0000313" key="1">
    <source>
        <dbReference type="EMBL" id="MFC0514535.1"/>
    </source>
</evidence>
<gene>
    <name evidence="1" type="ORF">ACFFGT_09995</name>
</gene>
<name>A0ABV6L4X7_9SPHI</name>
<dbReference type="Proteomes" id="UP001589828">
    <property type="component" value="Unassembled WGS sequence"/>
</dbReference>
<dbReference type="EMBL" id="JBHLTS010000021">
    <property type="protein sequence ID" value="MFC0514535.1"/>
    <property type="molecule type" value="Genomic_DNA"/>
</dbReference>
<comment type="caution">
    <text evidence="1">The sequence shown here is derived from an EMBL/GenBank/DDBJ whole genome shotgun (WGS) entry which is preliminary data.</text>
</comment>
<organism evidence="1 2">
    <name type="scientific">Mucilaginibacter angelicae</name>
    <dbReference type="NCBI Taxonomy" id="869718"/>
    <lineage>
        <taxon>Bacteria</taxon>
        <taxon>Pseudomonadati</taxon>
        <taxon>Bacteroidota</taxon>
        <taxon>Sphingobacteriia</taxon>
        <taxon>Sphingobacteriales</taxon>
        <taxon>Sphingobacteriaceae</taxon>
        <taxon>Mucilaginibacter</taxon>
    </lineage>
</organism>
<sequence>MSNNKIIKAGQALADIATQYTGTAENVFALAALNGIGITDALKPGATIDAGMVSVFEVASYFATYGISPASSVADVQVLAPGGIEYWIIEYDFIVS</sequence>
<keyword evidence="2" id="KW-1185">Reference proteome</keyword>
<dbReference type="RefSeq" id="WP_377022380.1">
    <property type="nucleotide sequence ID" value="NZ_JBHLTS010000021.1"/>
</dbReference>